<dbReference type="Gene3D" id="3.40.50.2300">
    <property type="match status" value="1"/>
</dbReference>
<dbReference type="Proteomes" id="UP000218113">
    <property type="component" value="Unassembled WGS sequence"/>
</dbReference>
<keyword evidence="1 2" id="KW-0597">Phosphoprotein</keyword>
<proteinExistence type="predicted"/>
<dbReference type="EMBL" id="NVSR01000025">
    <property type="protein sequence ID" value="PCI28807.1"/>
    <property type="molecule type" value="Genomic_DNA"/>
</dbReference>
<dbReference type="InterPro" id="IPR011006">
    <property type="entry name" value="CheY-like_superfamily"/>
</dbReference>
<feature type="coiled-coil region" evidence="3">
    <location>
        <begin position="200"/>
        <end position="227"/>
    </location>
</feature>
<evidence type="ECO:0000256" key="1">
    <source>
        <dbReference type="ARBA" id="ARBA00022553"/>
    </source>
</evidence>
<dbReference type="InterPro" id="IPR001789">
    <property type="entry name" value="Sig_transdc_resp-reg_receiver"/>
</dbReference>
<dbReference type="SUPFAM" id="SSF52172">
    <property type="entry name" value="CheY-like"/>
    <property type="match status" value="1"/>
</dbReference>
<evidence type="ECO:0000259" key="4">
    <source>
        <dbReference type="PROSITE" id="PS50110"/>
    </source>
</evidence>
<dbReference type="SMART" id="SM00388">
    <property type="entry name" value="HisKA"/>
    <property type="match status" value="1"/>
</dbReference>
<keyword evidence="3" id="KW-0175">Coiled coil</keyword>
<dbReference type="SUPFAM" id="SSF47384">
    <property type="entry name" value="Homodimeric domain of signal transducing histidine kinase"/>
    <property type="match status" value="1"/>
</dbReference>
<dbReference type="InterPro" id="IPR050956">
    <property type="entry name" value="2C_system_His_kinase"/>
</dbReference>
<name>A0A2A4T732_9DELT</name>
<dbReference type="InterPro" id="IPR003661">
    <property type="entry name" value="HisK_dim/P_dom"/>
</dbReference>
<dbReference type="Pfam" id="PF00512">
    <property type="entry name" value="HisKA"/>
    <property type="match status" value="1"/>
</dbReference>
<organism evidence="5 6">
    <name type="scientific">SAR324 cluster bacterium</name>
    <dbReference type="NCBI Taxonomy" id="2024889"/>
    <lineage>
        <taxon>Bacteria</taxon>
        <taxon>Deltaproteobacteria</taxon>
        <taxon>SAR324 cluster</taxon>
    </lineage>
</organism>
<dbReference type="PANTHER" id="PTHR43719:SF28">
    <property type="entry name" value="PEROXIDE STRESS-ACTIVATED HISTIDINE KINASE MAK1-RELATED"/>
    <property type="match status" value="1"/>
</dbReference>
<dbReference type="Gene3D" id="1.10.287.130">
    <property type="match status" value="1"/>
</dbReference>
<evidence type="ECO:0000256" key="3">
    <source>
        <dbReference type="SAM" id="Coils"/>
    </source>
</evidence>
<dbReference type="InterPro" id="IPR036097">
    <property type="entry name" value="HisK_dim/P_sf"/>
</dbReference>
<reference evidence="6" key="1">
    <citation type="submission" date="2017-08" db="EMBL/GenBank/DDBJ databases">
        <title>A dynamic microbial community with high functional redundancy inhabits the cold, oxic subseafloor aquifer.</title>
        <authorList>
            <person name="Tully B.J."/>
            <person name="Wheat C.G."/>
            <person name="Glazer B.T."/>
            <person name="Huber J.A."/>
        </authorList>
    </citation>
    <scope>NUCLEOTIDE SEQUENCE [LARGE SCALE GENOMIC DNA]</scope>
</reference>
<dbReference type="PROSITE" id="PS50110">
    <property type="entry name" value="RESPONSE_REGULATORY"/>
    <property type="match status" value="1"/>
</dbReference>
<protein>
    <recommendedName>
        <fullName evidence="4">Response regulatory domain-containing protein</fullName>
    </recommendedName>
</protein>
<feature type="modified residue" description="4-aspartylphosphate" evidence="2">
    <location>
        <position position="124"/>
    </location>
</feature>
<feature type="domain" description="Response regulatory" evidence="4">
    <location>
        <begin position="43"/>
        <end position="194"/>
    </location>
</feature>
<evidence type="ECO:0000313" key="5">
    <source>
        <dbReference type="EMBL" id="PCI28807.1"/>
    </source>
</evidence>
<gene>
    <name evidence="5" type="ORF">COB67_05510</name>
</gene>
<dbReference type="PANTHER" id="PTHR43719">
    <property type="entry name" value="TWO-COMPONENT HISTIDINE KINASE"/>
    <property type="match status" value="1"/>
</dbReference>
<dbReference type="AlphaFoldDB" id="A0A2A4T732"/>
<evidence type="ECO:0000313" key="6">
    <source>
        <dbReference type="Proteomes" id="UP000218113"/>
    </source>
</evidence>
<accession>A0A2A4T732</accession>
<evidence type="ECO:0000256" key="2">
    <source>
        <dbReference type="PROSITE-ProRule" id="PRU00169"/>
    </source>
</evidence>
<sequence>MIVPISLRLKMVKSLWSPGSSKEQCFDFLYLYKPKWRVSVMARILIVDDEQRLHTAYRKILCAKNTLSHLDNEALDLFALEPPSTADKESTSHRLDSAFYGEEALDKVSDALREDKPYSMVFMDIRMPPGMDGIEASQQLWQIDPCLHIAICTAFADYSAEEIRRELRDHRDQFLILKKPFIPIVIETVATMLTSSNTLKFSLEQQLKKKSQEAEEFRQRLEAVQELSDFTDQVNNDLFSHLHHELRTALYAVLGYTEILLQDRVLTEDQQQMLDTVFNRSSYLLGLVRDMIDPTKARTEKLELKSWEPTDEPIE</sequence>
<comment type="caution">
    <text evidence="5">The sequence shown here is derived from an EMBL/GenBank/DDBJ whole genome shotgun (WGS) entry which is preliminary data.</text>
</comment>
<dbReference type="GO" id="GO:0000155">
    <property type="term" value="F:phosphorelay sensor kinase activity"/>
    <property type="evidence" value="ECO:0007669"/>
    <property type="project" value="InterPro"/>
</dbReference>